<keyword evidence="4 9" id="KW-0812">Transmembrane</keyword>
<evidence type="ECO:0000256" key="3">
    <source>
        <dbReference type="ARBA" id="ARBA00022475"/>
    </source>
</evidence>
<dbReference type="Proteomes" id="UP000466431">
    <property type="component" value="Chromosome"/>
</dbReference>
<protein>
    <submittedName>
        <fullName evidence="10">Membrane protein</fullName>
    </submittedName>
</protein>
<feature type="transmembrane region" description="Helical" evidence="9">
    <location>
        <begin position="46"/>
        <end position="67"/>
    </location>
</feature>
<evidence type="ECO:0000256" key="1">
    <source>
        <dbReference type="ARBA" id="ARBA00004651"/>
    </source>
</evidence>
<comment type="subcellular location">
    <subcellularLocation>
        <location evidence="1">Cell membrane</location>
        <topology evidence="1">Multi-pass membrane protein</topology>
    </subcellularLocation>
</comment>
<sequence length="248" mass="26153">MSDVTLESAGPDSVASSGTESGADDLPHALADAVSDLIGKPRARGLIHLCSAVGAVVAGATLVYVAWTAGSPIAGWATLAYSAAIVAMFSVSATYHRVHWRPTTELWMKRADHSLIFVFIAASYTPIALLAMPSDAGTRVLTVVCAAAAAGVAMKLLWPSAPRWLGVSLYLLLGWTAVLYTETLLNHAGLTVVLLLLAGGVLYNIGAVFYGMGWPNPWPHTFGYHEFFHAFTAAAAACHYVAVWVVVL</sequence>
<feature type="transmembrane region" description="Helical" evidence="9">
    <location>
        <begin position="164"/>
        <end position="181"/>
    </location>
</feature>
<feature type="transmembrane region" description="Helical" evidence="9">
    <location>
        <begin position="115"/>
        <end position="134"/>
    </location>
</feature>
<dbReference type="PANTHER" id="PTHR20855:SF3">
    <property type="entry name" value="LD03007P"/>
    <property type="match status" value="1"/>
</dbReference>
<evidence type="ECO:0000313" key="11">
    <source>
        <dbReference type="Proteomes" id="UP000466431"/>
    </source>
</evidence>
<feature type="binding site" evidence="7">
    <location>
        <position position="229"/>
    </location>
    <ligand>
        <name>Zn(2+)</name>
        <dbReference type="ChEBI" id="CHEBI:29105"/>
    </ligand>
</feature>
<feature type="region of interest" description="Disordered" evidence="8">
    <location>
        <begin position="1"/>
        <end position="23"/>
    </location>
</feature>
<organism evidence="10 11">
    <name type="scientific">Mycolicibacterium celeriflavum</name>
    <name type="common">Mycobacterium celeriflavum</name>
    <dbReference type="NCBI Taxonomy" id="1249101"/>
    <lineage>
        <taxon>Bacteria</taxon>
        <taxon>Bacillati</taxon>
        <taxon>Actinomycetota</taxon>
        <taxon>Actinomycetes</taxon>
        <taxon>Mycobacteriales</taxon>
        <taxon>Mycobacteriaceae</taxon>
        <taxon>Mycolicibacterium</taxon>
    </lineage>
</organism>
<feature type="transmembrane region" description="Helical" evidence="9">
    <location>
        <begin position="227"/>
        <end position="247"/>
    </location>
</feature>
<gene>
    <name evidence="10" type="ORF">MCEL_39060</name>
</gene>
<feature type="transmembrane region" description="Helical" evidence="9">
    <location>
        <begin position="193"/>
        <end position="215"/>
    </location>
</feature>
<evidence type="ECO:0000256" key="2">
    <source>
        <dbReference type="ARBA" id="ARBA00008488"/>
    </source>
</evidence>
<dbReference type="EMBL" id="AP022591">
    <property type="protein sequence ID" value="BBY45611.1"/>
    <property type="molecule type" value="Genomic_DNA"/>
</dbReference>
<feature type="binding site" evidence="7">
    <location>
        <position position="96"/>
    </location>
    <ligand>
        <name>Zn(2+)</name>
        <dbReference type="ChEBI" id="CHEBI:29105"/>
    </ligand>
</feature>
<evidence type="ECO:0000256" key="4">
    <source>
        <dbReference type="ARBA" id="ARBA00022692"/>
    </source>
</evidence>
<dbReference type="AlphaFoldDB" id="A0A7I7RN78"/>
<name>A0A7I7RN78_MYCCF</name>
<evidence type="ECO:0000256" key="8">
    <source>
        <dbReference type="SAM" id="MobiDB-lite"/>
    </source>
</evidence>
<dbReference type="Pfam" id="PF03006">
    <property type="entry name" value="HlyIII"/>
    <property type="match status" value="1"/>
</dbReference>
<dbReference type="GO" id="GO:0046872">
    <property type="term" value="F:metal ion binding"/>
    <property type="evidence" value="ECO:0007669"/>
    <property type="project" value="UniProtKB-KW"/>
</dbReference>
<evidence type="ECO:0000256" key="7">
    <source>
        <dbReference type="PIRSR" id="PIRSR604254-1"/>
    </source>
</evidence>
<dbReference type="GO" id="GO:0005886">
    <property type="term" value="C:plasma membrane"/>
    <property type="evidence" value="ECO:0007669"/>
    <property type="project" value="UniProtKB-SubCell"/>
</dbReference>
<comment type="similarity">
    <text evidence="2">Belongs to the UPF0073 (Hly-III) family.</text>
</comment>
<keyword evidence="6 9" id="KW-0472">Membrane</keyword>
<keyword evidence="3" id="KW-1003">Cell membrane</keyword>
<reference evidence="10 11" key="1">
    <citation type="journal article" date="2019" name="Emerg. Microbes Infect.">
        <title>Comprehensive subspecies identification of 175 nontuberculous mycobacteria species based on 7547 genomic profiles.</title>
        <authorList>
            <person name="Matsumoto Y."/>
            <person name="Kinjo T."/>
            <person name="Motooka D."/>
            <person name="Nabeya D."/>
            <person name="Jung N."/>
            <person name="Uechi K."/>
            <person name="Horii T."/>
            <person name="Iida T."/>
            <person name="Fujita J."/>
            <person name="Nakamura S."/>
        </authorList>
    </citation>
    <scope>NUCLEOTIDE SEQUENCE [LARGE SCALE GENOMIC DNA]</scope>
    <source>
        <strain evidence="10 11">JCM 18439</strain>
    </source>
</reference>
<feature type="transmembrane region" description="Helical" evidence="9">
    <location>
        <begin position="73"/>
        <end position="95"/>
    </location>
</feature>
<dbReference type="PANTHER" id="PTHR20855">
    <property type="entry name" value="ADIPOR/PROGESTIN RECEPTOR-RELATED"/>
    <property type="match status" value="1"/>
</dbReference>
<dbReference type="KEGG" id="mcee:MCEL_39060"/>
<dbReference type="GO" id="GO:0140911">
    <property type="term" value="F:pore-forming activity"/>
    <property type="evidence" value="ECO:0007669"/>
    <property type="project" value="InterPro"/>
</dbReference>
<proteinExistence type="inferred from homology"/>
<keyword evidence="5 9" id="KW-1133">Transmembrane helix</keyword>
<dbReference type="InterPro" id="IPR004254">
    <property type="entry name" value="AdipoR/HlyIII-related"/>
</dbReference>
<accession>A0A7I7RN78</accession>
<keyword evidence="7" id="KW-0479">Metal-binding</keyword>
<evidence type="ECO:0000256" key="9">
    <source>
        <dbReference type="SAM" id="Phobius"/>
    </source>
</evidence>
<dbReference type="InterPro" id="IPR005744">
    <property type="entry name" value="Hy-lIII"/>
</dbReference>
<dbReference type="NCBIfam" id="TIGR01065">
    <property type="entry name" value="hlyIII"/>
    <property type="match status" value="1"/>
</dbReference>
<keyword evidence="7" id="KW-0862">Zinc</keyword>
<keyword evidence="11" id="KW-1185">Reference proteome</keyword>
<evidence type="ECO:0000313" key="10">
    <source>
        <dbReference type="EMBL" id="BBY45611.1"/>
    </source>
</evidence>
<evidence type="ECO:0000256" key="6">
    <source>
        <dbReference type="ARBA" id="ARBA00023136"/>
    </source>
</evidence>
<evidence type="ECO:0000256" key="5">
    <source>
        <dbReference type="ARBA" id="ARBA00022989"/>
    </source>
</evidence>
<feature type="binding site" evidence="7">
    <location>
        <position position="225"/>
    </location>
    <ligand>
        <name>Zn(2+)</name>
        <dbReference type="ChEBI" id="CHEBI:29105"/>
    </ligand>
</feature>